<evidence type="ECO:0000313" key="10">
    <source>
        <dbReference type="Proteomes" id="UP001318860"/>
    </source>
</evidence>
<keyword evidence="10" id="KW-1185">Reference proteome</keyword>
<dbReference type="InterPro" id="IPR052059">
    <property type="entry name" value="CR_Ser/Thr_kinase"/>
</dbReference>
<evidence type="ECO:0000256" key="3">
    <source>
        <dbReference type="ARBA" id="ARBA00022741"/>
    </source>
</evidence>
<evidence type="ECO:0000259" key="8">
    <source>
        <dbReference type="PROSITE" id="PS50011"/>
    </source>
</evidence>
<dbReference type="InterPro" id="IPR011009">
    <property type="entry name" value="Kinase-like_dom_sf"/>
</dbReference>
<keyword evidence="1" id="KW-0723">Serine/threonine-protein kinase</keyword>
<dbReference type="Gene3D" id="3.30.200.20">
    <property type="entry name" value="Phosphorylase Kinase, domain 1"/>
    <property type="match status" value="1"/>
</dbReference>
<dbReference type="InterPro" id="IPR000719">
    <property type="entry name" value="Prot_kinase_dom"/>
</dbReference>
<evidence type="ECO:0000256" key="6">
    <source>
        <dbReference type="PROSITE-ProRule" id="PRU10141"/>
    </source>
</evidence>
<evidence type="ECO:0000256" key="2">
    <source>
        <dbReference type="ARBA" id="ARBA00022679"/>
    </source>
</evidence>
<accession>A0ABR0UMG4</accession>
<keyword evidence="4" id="KW-0418">Kinase</keyword>
<dbReference type="SMART" id="SM00220">
    <property type="entry name" value="S_TKc"/>
    <property type="match status" value="1"/>
</dbReference>
<reference evidence="9 10" key="1">
    <citation type="journal article" date="2021" name="Comput. Struct. Biotechnol. J.">
        <title>De novo genome assembly of the potent medicinal plant Rehmannia glutinosa using nanopore technology.</title>
        <authorList>
            <person name="Ma L."/>
            <person name="Dong C."/>
            <person name="Song C."/>
            <person name="Wang X."/>
            <person name="Zheng X."/>
            <person name="Niu Y."/>
            <person name="Chen S."/>
            <person name="Feng W."/>
        </authorList>
    </citation>
    <scope>NUCLEOTIDE SEQUENCE [LARGE SCALE GENOMIC DNA]</scope>
    <source>
        <strain evidence="9">DH-2019</strain>
    </source>
</reference>
<dbReference type="Gene3D" id="2.60.120.430">
    <property type="entry name" value="Galactose-binding lectin"/>
    <property type="match status" value="2"/>
</dbReference>
<feature type="compositionally biased region" description="Polar residues" evidence="7">
    <location>
        <begin position="831"/>
        <end position="856"/>
    </location>
</feature>
<dbReference type="Pfam" id="PF07714">
    <property type="entry name" value="PK_Tyr_Ser-Thr"/>
    <property type="match status" value="1"/>
</dbReference>
<dbReference type="InterPro" id="IPR017441">
    <property type="entry name" value="Protein_kinase_ATP_BS"/>
</dbReference>
<dbReference type="Gene3D" id="1.10.510.10">
    <property type="entry name" value="Transferase(Phosphotransferase) domain 1"/>
    <property type="match status" value="3"/>
</dbReference>
<dbReference type="SUPFAM" id="SSF56112">
    <property type="entry name" value="Protein kinase-like (PK-like)"/>
    <property type="match status" value="2"/>
</dbReference>
<gene>
    <name evidence="9" type="ORF">DH2020_042770</name>
</gene>
<dbReference type="PROSITE" id="PS00108">
    <property type="entry name" value="PROTEIN_KINASE_ST"/>
    <property type="match status" value="1"/>
</dbReference>
<evidence type="ECO:0000256" key="5">
    <source>
        <dbReference type="ARBA" id="ARBA00022840"/>
    </source>
</evidence>
<organism evidence="9 10">
    <name type="scientific">Rehmannia glutinosa</name>
    <name type="common">Chinese foxglove</name>
    <dbReference type="NCBI Taxonomy" id="99300"/>
    <lineage>
        <taxon>Eukaryota</taxon>
        <taxon>Viridiplantae</taxon>
        <taxon>Streptophyta</taxon>
        <taxon>Embryophyta</taxon>
        <taxon>Tracheophyta</taxon>
        <taxon>Spermatophyta</taxon>
        <taxon>Magnoliopsida</taxon>
        <taxon>eudicotyledons</taxon>
        <taxon>Gunneridae</taxon>
        <taxon>Pentapetalae</taxon>
        <taxon>asterids</taxon>
        <taxon>lamiids</taxon>
        <taxon>Lamiales</taxon>
        <taxon>Orobanchaceae</taxon>
        <taxon>Rehmannieae</taxon>
        <taxon>Rehmannia</taxon>
    </lineage>
</organism>
<keyword evidence="2" id="KW-0808">Transferase</keyword>
<dbReference type="PROSITE" id="PS00107">
    <property type="entry name" value="PROTEIN_KINASE_ATP"/>
    <property type="match status" value="1"/>
</dbReference>
<dbReference type="InterPro" id="IPR001245">
    <property type="entry name" value="Ser-Thr/Tyr_kinase_cat_dom"/>
</dbReference>
<dbReference type="InterPro" id="IPR008271">
    <property type="entry name" value="Ser/Thr_kinase_AS"/>
</dbReference>
<feature type="domain" description="Protein kinase" evidence="8">
    <location>
        <begin position="624"/>
        <end position="1106"/>
    </location>
</feature>
<sequence>MKIMRSPSYGSAELSWADDGAENVRVSCELVMPDISRWRRDSYYFCIAKWSATYCFFSSDLECVYTVIWNLVKKPETLDPWHEMAELMASKVIQHPNDKPLLRRSRAIPTMLLAIVVKYLVAFSGEDALVAIETKEEAVNTIIKFIKAPDIFQWIEGLSSLGEYSRRQDVEDSEMESCVVKAITTRLIDCRIDQMNQAVIARFCWKYSVTTYKRPILPSQKKSSSLLQIEGSSTTSTAIHKLKSLADSVPHKTARISRSQFSYAFQVNPGQKILRLHFNPSPYKGFKGFKDLFTVEAGPFTLLSNFSASLTAYARGVNSISNEFCLNIQENGQFNITFSPESSQSLDTYAFINGIEIISVPSSVSYFHGGDVGVQVVGEKSLVYVDHNTALEMIHRLNIKHISVPPSGDFDDTFQIWALRKADKVKNNTWKIPVDVGFRYLIRIHFSEMGLKIAGTGDVMFKILINEMIAQTNIDIVKERDDNNIPWYRDYTVMMRGQQKVGRRDLLISLQSYDELIDGHGLLAGFEIFKLSNPDNRLASPNPLPPAQVSSSKTIENLLSVLSHRNAIVAVAITIISLVNIIVHKLREYWEASSTEEKNKSSARAERLCRRFSLVEIQLATRNFSDALFIGRGGFGKVYKGIIERGQMTVAVKRLKSNSMQGAHEFLMEIETLSELRHVNLVSVIGYCNEHKEMILIHIIYTPKLSRKTDTYAFGVVLLEILCGRPAVDFGVPEDEHILTMWARNKISEGEVDQIVASSLREEISPASLMTFVGIAERCLRDEPKNRPTLSQVVLQLELALEQQDNKQVLVSSASDDIGPSKEEIDVSLNTGQSTMPSTHVQNLTSPPQEQTNSRVANAGLPSVRRDGRRATTHKSSRLWPWEALWNRVKPSRRNDLFSDEAQRRLLQWEICFKIIIGIARGVVYLQQDSGLTILHRDIKLSNILLDTEKNPKISDFAMARTLLENYSDLETPVAGTIFGITMLEIVSGRRVMNASYSKPMHLPDYAWELWNEGRAYDLIDESLGGAFAEEEALRCVQVGLLCTQEQPQHRPTMPAVLKMLEGDEQLVEPQQPCSRYLRQYTTRGSVDSGGLSSDATFELDDTLER</sequence>
<feature type="region of interest" description="Disordered" evidence="7">
    <location>
        <begin position="831"/>
        <end position="872"/>
    </location>
</feature>
<comment type="caution">
    <text evidence="9">The sequence shown here is derived from an EMBL/GenBank/DDBJ whole genome shotgun (WGS) entry which is preliminary data.</text>
</comment>
<dbReference type="PANTHER" id="PTHR47973">
    <property type="entry name" value="CYSTEINE-RICH RECEPTOR-LIKE PROTEIN KINASE 3"/>
    <property type="match status" value="1"/>
</dbReference>
<keyword evidence="3 6" id="KW-0547">Nucleotide-binding</keyword>
<feature type="binding site" evidence="6">
    <location>
        <position position="653"/>
    </location>
    <ligand>
        <name>ATP</name>
        <dbReference type="ChEBI" id="CHEBI:30616"/>
    </ligand>
</feature>
<dbReference type="Proteomes" id="UP001318860">
    <property type="component" value="Unassembled WGS sequence"/>
</dbReference>
<dbReference type="EMBL" id="JABTTQ020002545">
    <property type="protein sequence ID" value="KAK6123481.1"/>
    <property type="molecule type" value="Genomic_DNA"/>
</dbReference>
<dbReference type="Pfam" id="PF00069">
    <property type="entry name" value="Pkinase"/>
    <property type="match status" value="1"/>
</dbReference>
<proteinExistence type="predicted"/>
<protein>
    <recommendedName>
        <fullName evidence="8">Protein kinase domain-containing protein</fullName>
    </recommendedName>
</protein>
<evidence type="ECO:0000256" key="1">
    <source>
        <dbReference type="ARBA" id="ARBA00022527"/>
    </source>
</evidence>
<evidence type="ECO:0000256" key="7">
    <source>
        <dbReference type="SAM" id="MobiDB-lite"/>
    </source>
</evidence>
<dbReference type="PROSITE" id="PS50011">
    <property type="entry name" value="PROTEIN_KINASE_DOM"/>
    <property type="match status" value="1"/>
</dbReference>
<evidence type="ECO:0000313" key="9">
    <source>
        <dbReference type="EMBL" id="KAK6123481.1"/>
    </source>
</evidence>
<name>A0ABR0UMG4_REHGL</name>
<keyword evidence="5 6" id="KW-0067">ATP-binding</keyword>
<evidence type="ECO:0000256" key="4">
    <source>
        <dbReference type="ARBA" id="ARBA00022777"/>
    </source>
</evidence>